<protein>
    <submittedName>
        <fullName evidence="1">Uncharacterized protein</fullName>
    </submittedName>
</protein>
<dbReference type="EMBL" id="CAJNOK010008693">
    <property type="protein sequence ID" value="CAF1070428.1"/>
    <property type="molecule type" value="Genomic_DNA"/>
</dbReference>
<dbReference type="Proteomes" id="UP000682733">
    <property type="component" value="Unassembled WGS sequence"/>
</dbReference>
<accession>A0A8S2DZ68</accession>
<reference evidence="1" key="1">
    <citation type="submission" date="2021-02" db="EMBL/GenBank/DDBJ databases">
        <authorList>
            <person name="Nowell W R."/>
        </authorList>
    </citation>
    <scope>NUCLEOTIDE SEQUENCE</scope>
</reference>
<evidence type="ECO:0000313" key="1">
    <source>
        <dbReference type="EMBL" id="CAF1070428.1"/>
    </source>
</evidence>
<sequence>MPTIVIWAQIVDREAKKVKLDDCADIADLKEELLGKEARKYQVYHNGQQLKSSTIVPSDTICENPVLLKTSQDNSSADVSTENVAPTVNDNVSNVQNVGKNEEGWFERLQKLTDVEAEMLSSQ</sequence>
<dbReference type="Proteomes" id="UP000677228">
    <property type="component" value="Unassembled WGS sequence"/>
</dbReference>
<dbReference type="EMBL" id="CAJOBA010008708">
    <property type="protein sequence ID" value="CAF3834850.1"/>
    <property type="molecule type" value="Genomic_DNA"/>
</dbReference>
<evidence type="ECO:0000313" key="3">
    <source>
        <dbReference type="Proteomes" id="UP000677228"/>
    </source>
</evidence>
<organism evidence="1 3">
    <name type="scientific">Didymodactylos carnosus</name>
    <dbReference type="NCBI Taxonomy" id="1234261"/>
    <lineage>
        <taxon>Eukaryota</taxon>
        <taxon>Metazoa</taxon>
        <taxon>Spiralia</taxon>
        <taxon>Gnathifera</taxon>
        <taxon>Rotifera</taxon>
        <taxon>Eurotatoria</taxon>
        <taxon>Bdelloidea</taxon>
        <taxon>Philodinida</taxon>
        <taxon>Philodinidae</taxon>
        <taxon>Didymodactylos</taxon>
    </lineage>
</organism>
<proteinExistence type="predicted"/>
<comment type="caution">
    <text evidence="1">The sequence shown here is derived from an EMBL/GenBank/DDBJ whole genome shotgun (WGS) entry which is preliminary data.</text>
</comment>
<name>A0A8S2DZ68_9BILA</name>
<dbReference type="AlphaFoldDB" id="A0A8S2DZ68"/>
<evidence type="ECO:0000313" key="2">
    <source>
        <dbReference type="EMBL" id="CAF3834850.1"/>
    </source>
</evidence>
<gene>
    <name evidence="1" type="ORF">OVA965_LOCUS17866</name>
    <name evidence="2" type="ORF">TMI583_LOCUS17877</name>
</gene>